<evidence type="ECO:0000313" key="2">
    <source>
        <dbReference type="EMBL" id="VAX18566.1"/>
    </source>
</evidence>
<evidence type="ECO:0008006" key="3">
    <source>
        <dbReference type="Google" id="ProtNLM"/>
    </source>
</evidence>
<organism evidence="2">
    <name type="scientific">hydrothermal vent metagenome</name>
    <dbReference type="NCBI Taxonomy" id="652676"/>
    <lineage>
        <taxon>unclassified sequences</taxon>
        <taxon>metagenomes</taxon>
        <taxon>ecological metagenomes</taxon>
    </lineage>
</organism>
<dbReference type="PANTHER" id="PTHR43393">
    <property type="entry name" value="CYTOKININ RIBOSIDE 5'-MONOPHOSPHATE PHOSPHORIBOHYDROLASE"/>
    <property type="match status" value="1"/>
</dbReference>
<dbReference type="Gene3D" id="3.40.50.450">
    <property type="match status" value="1"/>
</dbReference>
<protein>
    <recommendedName>
        <fullName evidence="3">Cytokinin riboside 5'-monophosphate phosphoribohydrolase</fullName>
    </recommendedName>
</protein>
<dbReference type="SUPFAM" id="SSF102405">
    <property type="entry name" value="MCP/YpsA-like"/>
    <property type="match status" value="1"/>
</dbReference>
<evidence type="ECO:0000256" key="1">
    <source>
        <dbReference type="SAM" id="Phobius"/>
    </source>
</evidence>
<dbReference type="Pfam" id="PF03641">
    <property type="entry name" value="Lysine_decarbox"/>
    <property type="match status" value="1"/>
</dbReference>
<reference evidence="2" key="1">
    <citation type="submission" date="2018-06" db="EMBL/GenBank/DDBJ databases">
        <authorList>
            <person name="Zhirakovskaya E."/>
        </authorList>
    </citation>
    <scope>NUCLEOTIDE SEQUENCE</scope>
</reference>
<keyword evidence="1" id="KW-1133">Transmembrane helix</keyword>
<dbReference type="InterPro" id="IPR031100">
    <property type="entry name" value="LOG_fam"/>
</dbReference>
<name>A0A3B1BJT0_9ZZZZ</name>
<gene>
    <name evidence="2" type="ORF">MNBD_IGNAVI01-3217</name>
</gene>
<accession>A0A3B1BJT0</accession>
<proteinExistence type="predicted"/>
<sequence>MSKKKHKIEKAYKDMDFLTSTDARELRILSEFIEPKARFQKFNIIDTIVFFGSARIKSMREAKADLNKLKKVKNTTSRSHREKLKEAEKMVTMAHYYEDAVELSKRLTEWSMNLPVDEKRFIVCSGGGPGIMEAANKGAKLAGGYSLGLNISIPFEQFVNKYVEPELGFEFHYFFMRKFWFVYLAKALIVFPGGFGTLDEMMEVITLMQTKKIKKEMKVIVYDENYWKQVINIDKLLEFGTISKSDIKLFDYCNSVDEMFEKITSHFHKHYLNGHK</sequence>
<feature type="transmembrane region" description="Helical" evidence="1">
    <location>
        <begin position="179"/>
        <end position="198"/>
    </location>
</feature>
<dbReference type="PANTHER" id="PTHR43393:SF3">
    <property type="entry name" value="LYSINE DECARBOXYLASE-LIKE PROTEIN"/>
    <property type="match status" value="1"/>
</dbReference>
<keyword evidence="1" id="KW-0812">Transmembrane</keyword>
<keyword evidence="1" id="KW-0472">Membrane</keyword>
<dbReference type="GO" id="GO:0005829">
    <property type="term" value="C:cytosol"/>
    <property type="evidence" value="ECO:0007669"/>
    <property type="project" value="TreeGrafter"/>
</dbReference>
<dbReference type="EMBL" id="UOGD01000106">
    <property type="protein sequence ID" value="VAX18566.1"/>
    <property type="molecule type" value="Genomic_DNA"/>
</dbReference>
<dbReference type="InterPro" id="IPR052341">
    <property type="entry name" value="LOG_family_nucleotidases"/>
</dbReference>
<dbReference type="AlphaFoldDB" id="A0A3B1BJT0"/>